<reference evidence="2" key="2">
    <citation type="submission" date="2022-01" db="EMBL/GenBank/DDBJ databases">
        <authorList>
            <person name="Yamashiro T."/>
            <person name="Shiraishi A."/>
            <person name="Satake H."/>
            <person name="Nakayama K."/>
        </authorList>
    </citation>
    <scope>NUCLEOTIDE SEQUENCE</scope>
</reference>
<dbReference type="Gene3D" id="3.60.10.10">
    <property type="entry name" value="Endonuclease/exonuclease/phosphatase"/>
    <property type="match status" value="1"/>
</dbReference>
<dbReference type="GO" id="GO:0003964">
    <property type="term" value="F:RNA-directed DNA polymerase activity"/>
    <property type="evidence" value="ECO:0007669"/>
    <property type="project" value="UniProtKB-KW"/>
</dbReference>
<reference evidence="2" key="1">
    <citation type="journal article" date="2022" name="Int. J. Mol. Sci.">
        <title>Draft Genome of Tanacetum Coccineum: Genomic Comparison of Closely Related Tanacetum-Family Plants.</title>
        <authorList>
            <person name="Yamashiro T."/>
            <person name="Shiraishi A."/>
            <person name="Nakayama K."/>
            <person name="Satake H."/>
        </authorList>
    </citation>
    <scope>NUCLEOTIDE SEQUENCE</scope>
</reference>
<dbReference type="Proteomes" id="UP001151760">
    <property type="component" value="Unassembled WGS sequence"/>
</dbReference>
<dbReference type="SUPFAM" id="SSF56219">
    <property type="entry name" value="DNase I-like"/>
    <property type="match status" value="1"/>
</dbReference>
<proteinExistence type="predicted"/>
<evidence type="ECO:0000256" key="1">
    <source>
        <dbReference type="SAM" id="MobiDB-lite"/>
    </source>
</evidence>
<comment type="caution">
    <text evidence="2">The sequence shown here is derived from an EMBL/GenBank/DDBJ whole genome shotgun (WGS) entry which is preliminary data.</text>
</comment>
<gene>
    <name evidence="2" type="ORF">Tco_0705295</name>
</gene>
<evidence type="ECO:0000313" key="2">
    <source>
        <dbReference type="EMBL" id="GJS72454.1"/>
    </source>
</evidence>
<organism evidence="2 3">
    <name type="scientific">Tanacetum coccineum</name>
    <dbReference type="NCBI Taxonomy" id="301880"/>
    <lineage>
        <taxon>Eukaryota</taxon>
        <taxon>Viridiplantae</taxon>
        <taxon>Streptophyta</taxon>
        <taxon>Embryophyta</taxon>
        <taxon>Tracheophyta</taxon>
        <taxon>Spermatophyta</taxon>
        <taxon>Magnoliopsida</taxon>
        <taxon>eudicotyledons</taxon>
        <taxon>Gunneridae</taxon>
        <taxon>Pentapetalae</taxon>
        <taxon>asterids</taxon>
        <taxon>campanulids</taxon>
        <taxon>Asterales</taxon>
        <taxon>Asteraceae</taxon>
        <taxon>Asteroideae</taxon>
        <taxon>Anthemideae</taxon>
        <taxon>Anthemidinae</taxon>
        <taxon>Tanacetum</taxon>
    </lineage>
</organism>
<dbReference type="PANTHER" id="PTHR33710:SF71">
    <property type="entry name" value="ENDONUCLEASE_EXONUCLEASE_PHOSPHATASE DOMAIN-CONTAINING PROTEIN"/>
    <property type="match status" value="1"/>
</dbReference>
<name>A0ABQ4Y4E9_9ASTR</name>
<dbReference type="PANTHER" id="PTHR33710">
    <property type="entry name" value="BNAC02G09200D PROTEIN"/>
    <property type="match status" value="1"/>
</dbReference>
<dbReference type="InterPro" id="IPR036691">
    <property type="entry name" value="Endo/exonu/phosph_ase_sf"/>
</dbReference>
<sequence>MGNFNVTLRGEEHSNGSSVPSNEINEFAECIREIEVEDVLSSGFHFTWTKSRGNPQCRTLKKLDRILISEAFIDKLHAANGMFLPYMISDHSPAKAWEVEVDGHMMYKVVKKMKLMEPLLNKLSWKNRNIFERVTKLRECLKEVQAEVDKHPHNEDIKAKSCRVLNEYYDAIKDEINLLMQKRKARMHFQGFLGKKDVVTNMSTDRIVFPHKLSSEEADKMCKDVSAVEVKKAMFYIEDSKAPGPNGYTARFYKSAWSVIGKDICKYVQDFFMNEKLLGEVNATLISLVPKV</sequence>
<evidence type="ECO:0000313" key="3">
    <source>
        <dbReference type="Proteomes" id="UP001151760"/>
    </source>
</evidence>
<keyword evidence="2" id="KW-0695">RNA-directed DNA polymerase</keyword>
<accession>A0ABQ4Y4E9</accession>
<dbReference type="EMBL" id="BQNB010010081">
    <property type="protein sequence ID" value="GJS72454.1"/>
    <property type="molecule type" value="Genomic_DNA"/>
</dbReference>
<keyword evidence="2" id="KW-0548">Nucleotidyltransferase</keyword>
<protein>
    <submittedName>
        <fullName evidence="2">RNA-directed DNA polymerase, eukaryota, reverse transcriptase zinc-binding domain protein</fullName>
    </submittedName>
</protein>
<feature type="region of interest" description="Disordered" evidence="1">
    <location>
        <begin position="1"/>
        <end position="21"/>
    </location>
</feature>
<keyword evidence="2" id="KW-0808">Transferase</keyword>
<keyword evidence="3" id="KW-1185">Reference proteome</keyword>